<evidence type="ECO:0000313" key="3">
    <source>
        <dbReference type="Proteomes" id="UP001229081"/>
    </source>
</evidence>
<proteinExistence type="predicted"/>
<organism evidence="2 3">
    <name type="scientific">Mycobacterium paragordonae</name>
    <dbReference type="NCBI Taxonomy" id="1389713"/>
    <lineage>
        <taxon>Bacteria</taxon>
        <taxon>Bacillati</taxon>
        <taxon>Actinomycetota</taxon>
        <taxon>Actinomycetes</taxon>
        <taxon>Mycobacteriales</taxon>
        <taxon>Mycobacteriaceae</taxon>
        <taxon>Mycobacterium</taxon>
    </lineage>
</organism>
<sequence length="185" mass="19167">MPKAGWVPLAVAVLIAGCSTTIDGRPVASPGGRGPTEPSFPTPRPSASAPAAPTTPIALPPTQPPSTNPSPGTIALKPDQNGYVFIETKSGITRCQINQESVGCEAPFTNSPLKDGEHANGIHITSAGNVQWVLGNLGAIPTVTIDYKTYDAQGWTIVATKEGTRFSNNGTGHGMFVSVDKVDTF</sequence>
<feature type="compositionally biased region" description="Low complexity" evidence="1">
    <location>
        <begin position="45"/>
        <end position="57"/>
    </location>
</feature>
<dbReference type="PROSITE" id="PS51257">
    <property type="entry name" value="PROKAR_LIPOPROTEIN"/>
    <property type="match status" value="1"/>
</dbReference>
<dbReference type="AlphaFoldDB" id="A0AAJ1S4S6"/>
<dbReference type="Proteomes" id="UP001229081">
    <property type="component" value="Unassembled WGS sequence"/>
</dbReference>
<accession>A0AAJ1S4S6</accession>
<reference evidence="2" key="1">
    <citation type="submission" date="2023-06" db="EMBL/GenBank/DDBJ databases">
        <title>Identification of two novel mycobacterium reveal diversities and complexities of Mycobacterium gordonae clade.</title>
        <authorList>
            <person name="Matsumoto Y."/>
            <person name="Nakamura S."/>
            <person name="Motooka D."/>
            <person name="Fukushima K."/>
        </authorList>
    </citation>
    <scope>NUCLEOTIDE SEQUENCE</scope>
    <source>
        <strain evidence="2">TY812</strain>
    </source>
</reference>
<dbReference type="EMBL" id="JAUFSA010000001">
    <property type="protein sequence ID" value="MDP7737308.1"/>
    <property type="molecule type" value="Genomic_DNA"/>
</dbReference>
<evidence type="ECO:0008006" key="4">
    <source>
        <dbReference type="Google" id="ProtNLM"/>
    </source>
</evidence>
<comment type="caution">
    <text evidence="2">The sequence shown here is derived from an EMBL/GenBank/DDBJ whole genome shotgun (WGS) entry which is preliminary data.</text>
</comment>
<evidence type="ECO:0000256" key="1">
    <source>
        <dbReference type="SAM" id="MobiDB-lite"/>
    </source>
</evidence>
<feature type="region of interest" description="Disordered" evidence="1">
    <location>
        <begin position="22"/>
        <end position="78"/>
    </location>
</feature>
<protein>
    <recommendedName>
        <fullName evidence="4">Lipoprotein LpqJ</fullName>
    </recommendedName>
</protein>
<name>A0AAJ1S4S6_9MYCO</name>
<feature type="compositionally biased region" description="Pro residues" evidence="1">
    <location>
        <begin position="58"/>
        <end position="68"/>
    </location>
</feature>
<gene>
    <name evidence="2" type="ORF">QXL92_21405</name>
</gene>
<evidence type="ECO:0000313" key="2">
    <source>
        <dbReference type="EMBL" id="MDP7737308.1"/>
    </source>
</evidence>